<accession>A0A3R9WPG8</accession>
<dbReference type="GO" id="GO:0019695">
    <property type="term" value="P:choline metabolic process"/>
    <property type="evidence" value="ECO:0007669"/>
    <property type="project" value="TreeGrafter"/>
</dbReference>
<evidence type="ECO:0000313" key="4">
    <source>
        <dbReference type="EMBL" id="RST31286.1"/>
    </source>
</evidence>
<dbReference type="InterPro" id="IPR050654">
    <property type="entry name" value="AChE-related_enzymes"/>
</dbReference>
<dbReference type="GO" id="GO:0006581">
    <property type="term" value="P:acetylcholine catabolic process"/>
    <property type="evidence" value="ECO:0007669"/>
    <property type="project" value="TreeGrafter"/>
</dbReference>
<feature type="region of interest" description="Disordered" evidence="2">
    <location>
        <begin position="42"/>
        <end position="61"/>
    </location>
</feature>
<dbReference type="EMBL" id="RWJF01000001">
    <property type="protein sequence ID" value="RST31286.1"/>
    <property type="molecule type" value="Genomic_DNA"/>
</dbReference>
<dbReference type="Proteomes" id="UP000274661">
    <property type="component" value="Unassembled WGS sequence"/>
</dbReference>
<feature type="domain" description="Carboxylesterase type B" evidence="3">
    <location>
        <begin position="11"/>
        <end position="114"/>
    </location>
</feature>
<dbReference type="PANTHER" id="PTHR43918:SF4">
    <property type="entry name" value="CARBOXYLIC ESTER HYDROLASE"/>
    <property type="match status" value="1"/>
</dbReference>
<evidence type="ECO:0000256" key="1">
    <source>
        <dbReference type="ARBA" id="ARBA00022801"/>
    </source>
</evidence>
<dbReference type="RefSeq" id="WP_126719113.1">
    <property type="nucleotide sequence ID" value="NZ_RWJF01000001.1"/>
</dbReference>
<proteinExistence type="predicted"/>
<sequence>MTGQTEGADALTVTIAAGTVRGHMHAGIRRFLGLPYAAPPVGERRFQPPQPAAPWTEVREAADAGPCAPHKIRPFSRLDVAALVGHGGLDGTDYLRLNIWAPLEADKRPVIVWMVLSD</sequence>
<dbReference type="InterPro" id="IPR002018">
    <property type="entry name" value="CarbesteraseB"/>
</dbReference>
<organism evidence="4 5">
    <name type="scientific">Sphingomonas ginkgonis</name>
    <dbReference type="NCBI Taxonomy" id="2315330"/>
    <lineage>
        <taxon>Bacteria</taxon>
        <taxon>Pseudomonadati</taxon>
        <taxon>Pseudomonadota</taxon>
        <taxon>Alphaproteobacteria</taxon>
        <taxon>Sphingomonadales</taxon>
        <taxon>Sphingomonadaceae</taxon>
        <taxon>Sphingomonas</taxon>
    </lineage>
</organism>
<keyword evidence="1" id="KW-0378">Hydrolase</keyword>
<dbReference type="AlphaFoldDB" id="A0A3R9WPG8"/>
<dbReference type="SUPFAM" id="SSF53474">
    <property type="entry name" value="alpha/beta-Hydrolases"/>
    <property type="match status" value="1"/>
</dbReference>
<reference evidence="4 5" key="1">
    <citation type="submission" date="2018-12" db="EMBL/GenBank/DDBJ databases">
        <title>Sphingomonas sp. HMF7854 Genome sequencing and assembly.</title>
        <authorList>
            <person name="Cha I."/>
            <person name="Kang H."/>
            <person name="Kim H."/>
            <person name="Kang J."/>
            <person name="Joh K."/>
        </authorList>
    </citation>
    <scope>NUCLEOTIDE SEQUENCE [LARGE SCALE GENOMIC DNA]</scope>
    <source>
        <strain evidence="4 5">HMF7854</strain>
    </source>
</reference>
<dbReference type="OrthoDB" id="9775851at2"/>
<evidence type="ECO:0000313" key="5">
    <source>
        <dbReference type="Proteomes" id="UP000274661"/>
    </source>
</evidence>
<dbReference type="Gene3D" id="3.40.50.1820">
    <property type="entry name" value="alpha/beta hydrolase"/>
    <property type="match status" value="1"/>
</dbReference>
<gene>
    <name evidence="4" type="ORF">HMF7854_10905</name>
</gene>
<evidence type="ECO:0000256" key="2">
    <source>
        <dbReference type="SAM" id="MobiDB-lite"/>
    </source>
</evidence>
<name>A0A3R9WPG8_9SPHN</name>
<dbReference type="GO" id="GO:0005886">
    <property type="term" value="C:plasma membrane"/>
    <property type="evidence" value="ECO:0007669"/>
    <property type="project" value="TreeGrafter"/>
</dbReference>
<protein>
    <recommendedName>
        <fullName evidence="3">Carboxylesterase type B domain-containing protein</fullName>
    </recommendedName>
</protein>
<keyword evidence="5" id="KW-1185">Reference proteome</keyword>
<dbReference type="GO" id="GO:0005615">
    <property type="term" value="C:extracellular space"/>
    <property type="evidence" value="ECO:0007669"/>
    <property type="project" value="TreeGrafter"/>
</dbReference>
<dbReference type="PANTHER" id="PTHR43918">
    <property type="entry name" value="ACETYLCHOLINESTERASE"/>
    <property type="match status" value="1"/>
</dbReference>
<comment type="caution">
    <text evidence="4">The sequence shown here is derived from an EMBL/GenBank/DDBJ whole genome shotgun (WGS) entry which is preliminary data.</text>
</comment>
<dbReference type="GO" id="GO:0003990">
    <property type="term" value="F:acetylcholinesterase activity"/>
    <property type="evidence" value="ECO:0007669"/>
    <property type="project" value="TreeGrafter"/>
</dbReference>
<dbReference type="Pfam" id="PF00135">
    <property type="entry name" value="COesterase"/>
    <property type="match status" value="1"/>
</dbReference>
<evidence type="ECO:0000259" key="3">
    <source>
        <dbReference type="Pfam" id="PF00135"/>
    </source>
</evidence>
<dbReference type="InterPro" id="IPR029058">
    <property type="entry name" value="AB_hydrolase_fold"/>
</dbReference>